<dbReference type="GO" id="GO:0030289">
    <property type="term" value="C:protein phosphatase 4 complex"/>
    <property type="evidence" value="ECO:0007669"/>
    <property type="project" value="InterPro"/>
</dbReference>
<feature type="non-terminal residue" evidence="3">
    <location>
        <position position="334"/>
    </location>
</feature>
<evidence type="ECO:0000313" key="4">
    <source>
        <dbReference type="Proteomes" id="UP000054047"/>
    </source>
</evidence>
<evidence type="ECO:0000256" key="1">
    <source>
        <dbReference type="ARBA" id="ARBA00009207"/>
    </source>
</evidence>
<dbReference type="OrthoDB" id="341898at2759"/>
<dbReference type="InterPro" id="IPR015267">
    <property type="entry name" value="PPP4R2"/>
</dbReference>
<dbReference type="Proteomes" id="UP000054047">
    <property type="component" value="Unassembled WGS sequence"/>
</dbReference>
<name>A0A0C2CQ81_9BILA</name>
<feature type="region of interest" description="Disordered" evidence="2">
    <location>
        <begin position="240"/>
        <end position="334"/>
    </location>
</feature>
<reference evidence="3 4" key="1">
    <citation type="submission" date="2013-12" db="EMBL/GenBank/DDBJ databases">
        <title>Draft genome of the parsitic nematode Ancylostoma duodenale.</title>
        <authorList>
            <person name="Mitreva M."/>
        </authorList>
    </citation>
    <scope>NUCLEOTIDE SEQUENCE [LARGE SCALE GENOMIC DNA]</scope>
    <source>
        <strain evidence="3 4">Zhejiang</strain>
    </source>
</reference>
<gene>
    <name evidence="3" type="ORF">ANCDUO_17988</name>
</gene>
<accession>A0A0C2CQ81</accession>
<dbReference type="PANTHER" id="PTHR16487:SF0">
    <property type="entry name" value="PROTEIN PHOSPHATASE 4 REGULATORY SUBUNIT 2-RELATED"/>
    <property type="match status" value="1"/>
</dbReference>
<dbReference type="Pfam" id="PF09184">
    <property type="entry name" value="PPP4R2"/>
    <property type="match status" value="1"/>
</dbReference>
<dbReference type="EMBL" id="KN745061">
    <property type="protein sequence ID" value="KIH51917.1"/>
    <property type="molecule type" value="Genomic_DNA"/>
</dbReference>
<evidence type="ECO:0000313" key="3">
    <source>
        <dbReference type="EMBL" id="KIH51917.1"/>
    </source>
</evidence>
<organism evidence="3 4">
    <name type="scientific">Ancylostoma duodenale</name>
    <dbReference type="NCBI Taxonomy" id="51022"/>
    <lineage>
        <taxon>Eukaryota</taxon>
        <taxon>Metazoa</taxon>
        <taxon>Ecdysozoa</taxon>
        <taxon>Nematoda</taxon>
        <taxon>Chromadorea</taxon>
        <taxon>Rhabditida</taxon>
        <taxon>Rhabditina</taxon>
        <taxon>Rhabditomorpha</taxon>
        <taxon>Strongyloidea</taxon>
        <taxon>Ancylostomatidae</taxon>
        <taxon>Ancylostomatinae</taxon>
        <taxon>Ancylostoma</taxon>
    </lineage>
</organism>
<evidence type="ECO:0000256" key="2">
    <source>
        <dbReference type="SAM" id="MobiDB-lite"/>
    </source>
</evidence>
<dbReference type="GO" id="GO:0019888">
    <property type="term" value="F:protein phosphatase regulator activity"/>
    <property type="evidence" value="ECO:0007669"/>
    <property type="project" value="InterPro"/>
</dbReference>
<dbReference type="GO" id="GO:0005634">
    <property type="term" value="C:nucleus"/>
    <property type="evidence" value="ECO:0007669"/>
    <property type="project" value="TreeGrafter"/>
</dbReference>
<protein>
    <submittedName>
        <fullName evidence="3">PPP4R2 protein</fullName>
    </submittedName>
</protein>
<keyword evidence="4" id="KW-1185">Reference proteome</keyword>
<feature type="compositionally biased region" description="Basic residues" evidence="2">
    <location>
        <begin position="310"/>
        <end position="326"/>
    </location>
</feature>
<dbReference type="AlphaFoldDB" id="A0A0C2CQ81"/>
<feature type="compositionally biased region" description="Acidic residues" evidence="2">
    <location>
        <begin position="285"/>
        <end position="302"/>
    </location>
</feature>
<comment type="similarity">
    <text evidence="1">Belongs to the PPP4R2 family.</text>
</comment>
<dbReference type="GO" id="GO:0005737">
    <property type="term" value="C:cytoplasm"/>
    <property type="evidence" value="ECO:0007669"/>
    <property type="project" value="TreeGrafter"/>
</dbReference>
<proteinExistence type="inferred from homology"/>
<dbReference type="PANTHER" id="PTHR16487">
    <property type="entry name" value="PPP4R2-RELATED PROTEIN"/>
    <property type="match status" value="1"/>
</dbReference>
<feature type="region of interest" description="Disordered" evidence="2">
    <location>
        <begin position="11"/>
        <end position="51"/>
    </location>
</feature>
<sequence length="334" mass="38488">MPRLLPVLEYPPMSPDLEEPAVVPDSQESKVAWDSQESPMSPDPDPDFSDSYSPSEWVFEVSPFYDYLYDVAITGKSSMPWEEVQPAFIEYFERCFRHFSHEACDISEGSEIMRIHRFVCQKIEGFNDFPFTFRRLCELLVDPTRCYNKLPKFMRALERVVNVVSTSPLYPQRKPPPKPEQEEPKLESLFFRNPTDEFDQLHVSDYGPEENEESADSCKSMWDSDESPMCCTDSTCSTCDSRSTCDDSDAIPRTREPQDDTGGGGDGETRIKRQKAGADVAIPVLEDDDSGPEYDADTDEKAEEQVSQRAQKRVKRRRNKNCRKRRRNDEAFMK</sequence>